<feature type="region of interest" description="Disordered" evidence="2">
    <location>
        <begin position="372"/>
        <end position="407"/>
    </location>
</feature>
<dbReference type="OrthoDB" id="5320532at2759"/>
<dbReference type="Proteomes" id="UP000078559">
    <property type="component" value="Chromosome 3"/>
</dbReference>
<sequence length="407" mass="45425">MFSMPMLPDLTPRDSHNLWYTSRHAPSSLPHHLINPHEASSSLPNNNSSNNATDAHPNNDRTHHHNPNHLPGHPHRDRRALLERTPLARLRFEEQLMERRRLNVSNFGSAWLKPPGVPKSLFQMREERREAEEHAEAMRREEQLAAIAEAEGEGVMGEGVLDEPMGEEGEEEEEVQDLDDDIPEAEGFGFDGEDDSEDEEETVEEEEEEEDTEEEDEDGSVTGTGHAGVVQVSPAERRDMRDEVRGMRAAEDRVREVMALGQEGDGLADDDVDNDLTDEEDREEMLEEDDLVHVFDNDAPGDTHPSDLSMDMDMDADLDGDVPEADDGYEHTDSDAELSEDGTRDISFAGTGHGPQASRFQRSLLRSSIRSNHRGSLAQSEFDISGLLSGDGSSYMEGSPQVRRRGG</sequence>
<feature type="compositionally biased region" description="Acidic residues" evidence="2">
    <location>
        <begin position="160"/>
        <end position="184"/>
    </location>
</feature>
<feature type="compositionally biased region" description="Acidic residues" evidence="2">
    <location>
        <begin position="310"/>
        <end position="327"/>
    </location>
</feature>
<feature type="region of interest" description="Disordered" evidence="2">
    <location>
        <begin position="30"/>
        <end position="78"/>
    </location>
</feature>
<feature type="compositionally biased region" description="Acidic residues" evidence="2">
    <location>
        <begin position="191"/>
        <end position="219"/>
    </location>
</feature>
<evidence type="ECO:0000256" key="2">
    <source>
        <dbReference type="SAM" id="MobiDB-lite"/>
    </source>
</evidence>
<accession>A0A194VTT7</accession>
<dbReference type="GO" id="GO:0031145">
    <property type="term" value="P:anaphase-promoting complex-dependent catabolic process"/>
    <property type="evidence" value="ECO:0007669"/>
    <property type="project" value="InterPro"/>
</dbReference>
<feature type="compositionally biased region" description="Low complexity" evidence="2">
    <location>
        <begin position="40"/>
        <end position="51"/>
    </location>
</feature>
<feature type="coiled-coil region" evidence="1">
    <location>
        <begin position="121"/>
        <end position="151"/>
    </location>
</feature>
<keyword evidence="1" id="KW-0175">Coiled coil</keyword>
<proteinExistence type="predicted"/>
<feature type="compositionally biased region" description="Basic and acidic residues" evidence="2">
    <location>
        <begin position="235"/>
        <end position="256"/>
    </location>
</feature>
<feature type="compositionally biased region" description="Low complexity" evidence="2">
    <location>
        <begin position="385"/>
        <end position="394"/>
    </location>
</feature>
<dbReference type="GO" id="GO:0005680">
    <property type="term" value="C:anaphase-promoting complex"/>
    <property type="evidence" value="ECO:0007669"/>
    <property type="project" value="InterPro"/>
</dbReference>
<dbReference type="AlphaFoldDB" id="A0A194VTT7"/>
<evidence type="ECO:0000313" key="3">
    <source>
        <dbReference type="EMBL" id="KUI67407.1"/>
    </source>
</evidence>
<reference evidence="3" key="1">
    <citation type="submission" date="2014-12" db="EMBL/GenBank/DDBJ databases">
        <title>Genome Sequence of Valsa Canker Pathogens Uncovers a Specific Adaption of Colonization on Woody Bark.</title>
        <authorList>
            <person name="Yin Z."/>
            <person name="Liu H."/>
            <person name="Gao X."/>
            <person name="Li Z."/>
            <person name="Song N."/>
            <person name="Ke X."/>
            <person name="Dai Q."/>
            <person name="Wu Y."/>
            <person name="Sun Y."/>
            <person name="Xu J.-R."/>
            <person name="Kang Z.K."/>
            <person name="Wang L."/>
            <person name="Huang L."/>
        </authorList>
    </citation>
    <scope>NUCLEOTIDE SEQUENCE [LARGE SCALE GENOMIC DNA]</scope>
    <source>
        <strain evidence="3">03-8</strain>
    </source>
</reference>
<gene>
    <name evidence="3" type="ORF">VM1G_03448</name>
</gene>
<evidence type="ECO:0000256" key="1">
    <source>
        <dbReference type="SAM" id="Coils"/>
    </source>
</evidence>
<feature type="compositionally biased region" description="Basic residues" evidence="2">
    <location>
        <begin position="62"/>
        <end position="78"/>
    </location>
</feature>
<organism evidence="3 4">
    <name type="scientific">Cytospora mali</name>
    <name type="common">Apple Valsa canker fungus</name>
    <name type="synonym">Valsa mali</name>
    <dbReference type="NCBI Taxonomy" id="578113"/>
    <lineage>
        <taxon>Eukaryota</taxon>
        <taxon>Fungi</taxon>
        <taxon>Dikarya</taxon>
        <taxon>Ascomycota</taxon>
        <taxon>Pezizomycotina</taxon>
        <taxon>Sordariomycetes</taxon>
        <taxon>Sordariomycetidae</taxon>
        <taxon>Diaporthales</taxon>
        <taxon>Cytosporaceae</taxon>
        <taxon>Cytospora</taxon>
    </lineage>
</organism>
<dbReference type="EMBL" id="CM003100">
    <property type="protein sequence ID" value="KUI67407.1"/>
    <property type="molecule type" value="Genomic_DNA"/>
</dbReference>
<evidence type="ECO:0008006" key="5">
    <source>
        <dbReference type="Google" id="ProtNLM"/>
    </source>
</evidence>
<feature type="compositionally biased region" description="Acidic residues" evidence="2">
    <location>
        <begin position="266"/>
        <end position="290"/>
    </location>
</feature>
<evidence type="ECO:0000313" key="4">
    <source>
        <dbReference type="Proteomes" id="UP000078559"/>
    </source>
</evidence>
<dbReference type="InterPro" id="IPR008402">
    <property type="entry name" value="APC_su15/mnd2"/>
</dbReference>
<protein>
    <recommendedName>
        <fullName evidence="5">Replicase polyprotein 1a</fullName>
    </recommendedName>
</protein>
<name>A0A194VTT7_CYTMA</name>
<dbReference type="Pfam" id="PF05841">
    <property type="entry name" value="Apc15p"/>
    <property type="match status" value="1"/>
</dbReference>
<feature type="region of interest" description="Disordered" evidence="2">
    <location>
        <begin position="158"/>
        <end position="360"/>
    </location>
</feature>
<keyword evidence="4" id="KW-1185">Reference proteome</keyword>